<dbReference type="InParanoid" id="S1RTM0"/>
<dbReference type="HOGENOM" id="CLU_2563061_0_0_1"/>
<evidence type="ECO:0000313" key="1">
    <source>
        <dbReference type="EMBL" id="EOY20298.1"/>
    </source>
</evidence>
<dbReference type="Proteomes" id="UP000026915">
    <property type="component" value="Unassembled WGS sequence"/>
</dbReference>
<gene>
    <name evidence="1" type="ORF">TCM_045756</name>
</gene>
<organism evidence="1 2">
    <name type="scientific">Theobroma cacao</name>
    <name type="common">Cacao</name>
    <name type="synonym">Cocoa</name>
    <dbReference type="NCBI Taxonomy" id="3641"/>
    <lineage>
        <taxon>Eukaryota</taxon>
        <taxon>Viridiplantae</taxon>
        <taxon>Streptophyta</taxon>
        <taxon>Embryophyta</taxon>
        <taxon>Tracheophyta</taxon>
        <taxon>Spermatophyta</taxon>
        <taxon>Magnoliopsida</taxon>
        <taxon>eudicotyledons</taxon>
        <taxon>Gunneridae</taxon>
        <taxon>Pentapetalae</taxon>
        <taxon>rosids</taxon>
        <taxon>malvids</taxon>
        <taxon>Malvales</taxon>
        <taxon>Malvaceae</taxon>
        <taxon>Byttnerioideae</taxon>
        <taxon>Theobroma</taxon>
    </lineage>
</organism>
<name>S1RTM0_THECC</name>
<evidence type="ECO:0000313" key="2">
    <source>
        <dbReference type="Proteomes" id="UP000026915"/>
    </source>
</evidence>
<dbReference type="EMBL" id="KE133014">
    <property type="protein sequence ID" value="EOY20298.1"/>
    <property type="molecule type" value="Genomic_DNA"/>
</dbReference>
<accession>S1RTM0</accession>
<sequence length="82" mass="9321">MRNSQVDVLNPCSGFHYSKNVFSLQRETFGWLGKMSARIFATTRNSRVVGSKFALKFTTANFRCNENAFPLQRDSLCYACLA</sequence>
<proteinExistence type="predicted"/>
<protein>
    <submittedName>
        <fullName evidence="1">Uncharacterized protein</fullName>
    </submittedName>
</protein>
<keyword evidence="2" id="KW-1185">Reference proteome</keyword>
<dbReference type="AlphaFoldDB" id="S1RTM0"/>
<reference evidence="1 2" key="1">
    <citation type="journal article" date="2013" name="Genome Biol.">
        <title>The genome sequence of the most widely cultivated cacao type and its use to identify candidate genes regulating pod color.</title>
        <authorList>
            <person name="Motamayor J.C."/>
            <person name="Mockaitis K."/>
            <person name="Schmutz J."/>
            <person name="Haiminen N."/>
            <person name="Iii D.L."/>
            <person name="Cornejo O."/>
            <person name="Findley S.D."/>
            <person name="Zheng P."/>
            <person name="Utro F."/>
            <person name="Royaert S."/>
            <person name="Saski C."/>
            <person name="Jenkins J."/>
            <person name="Podicheti R."/>
            <person name="Zhao M."/>
            <person name="Scheffler B.E."/>
            <person name="Stack J.C."/>
            <person name="Feltus F.A."/>
            <person name="Mustiga G.M."/>
            <person name="Amores F."/>
            <person name="Phillips W."/>
            <person name="Marelli J.P."/>
            <person name="May G.D."/>
            <person name="Shapiro H."/>
            <person name="Ma J."/>
            <person name="Bustamante C.D."/>
            <person name="Schnell R.J."/>
            <person name="Main D."/>
            <person name="Gilbert D."/>
            <person name="Parida L."/>
            <person name="Kuhn D.N."/>
        </authorList>
    </citation>
    <scope>NUCLEOTIDE SEQUENCE [LARGE SCALE GENOMIC DNA]</scope>
    <source>
        <strain evidence="2">cv. Matina 1-6</strain>
    </source>
</reference>
<dbReference type="Gramene" id="EOY20298">
    <property type="protein sequence ID" value="EOY20298"/>
    <property type="gene ID" value="TCM_045756"/>
</dbReference>